<dbReference type="Pfam" id="PF13007">
    <property type="entry name" value="LZ_Tnp_IS66"/>
    <property type="match status" value="1"/>
</dbReference>
<accession>A0A6M1LW49</accession>
<protein>
    <recommendedName>
        <fullName evidence="3">Transposase TnpC homeodomain domain-containing protein</fullName>
    </recommendedName>
</protein>
<evidence type="ECO:0000313" key="5">
    <source>
        <dbReference type="Proteomes" id="UP000475385"/>
    </source>
</evidence>
<dbReference type="EMBL" id="JAAIKB010000036">
    <property type="protein sequence ID" value="NGM24387.1"/>
    <property type="molecule type" value="Genomic_DNA"/>
</dbReference>
<feature type="coiled-coil region" evidence="1">
    <location>
        <begin position="15"/>
        <end position="42"/>
    </location>
</feature>
<gene>
    <name evidence="4" type="ORF">G3576_30670</name>
</gene>
<reference evidence="4 5" key="2">
    <citation type="submission" date="2020-03" db="EMBL/GenBank/DDBJ databases">
        <title>Roseomonas stagni sp. nov., isolated from pond water in Japan.</title>
        <authorList>
            <person name="Furuhata K."/>
            <person name="Miyamoto H."/>
            <person name="Goto K."/>
        </authorList>
    </citation>
    <scope>NUCLEOTIDE SEQUENCE [LARGE SCALE GENOMIC DNA]</scope>
    <source>
        <strain evidence="4 5">PeD5</strain>
    </source>
</reference>
<name>A0A6M1LW49_9PROT</name>
<proteinExistence type="predicted"/>
<feature type="region of interest" description="Disordered" evidence="2">
    <location>
        <begin position="59"/>
        <end position="97"/>
    </location>
</feature>
<comment type="caution">
    <text evidence="4">The sequence shown here is derived from an EMBL/GenBank/DDBJ whole genome shotgun (WGS) entry which is preliminary data.</text>
</comment>
<evidence type="ECO:0000259" key="3">
    <source>
        <dbReference type="Pfam" id="PF13007"/>
    </source>
</evidence>
<reference evidence="4 5" key="1">
    <citation type="submission" date="2020-02" db="EMBL/GenBank/DDBJ databases">
        <authorList>
            <person name="Kim H.M."/>
            <person name="Jeon C.O."/>
        </authorList>
    </citation>
    <scope>NUCLEOTIDE SEQUENCE [LARGE SCALE GENOMIC DNA]</scope>
    <source>
        <strain evidence="4 5">PeD5</strain>
    </source>
</reference>
<dbReference type="Proteomes" id="UP000475385">
    <property type="component" value="Unassembled WGS sequence"/>
</dbReference>
<sequence>MPDDIPQSPDQPDDAAMLRAALAAAEVRIAALEQIIKGFQRARFGQSSERVEAGQLALELGRMPVLPEPANDTPAKPRDRRDPGQRRRNRGALPPHLERIEEVLDLPDQGCPCCGIAMRRIGEDR</sequence>
<feature type="compositionally biased region" description="Basic and acidic residues" evidence="2">
    <location>
        <begin position="75"/>
        <end position="85"/>
    </location>
</feature>
<keyword evidence="1" id="KW-0175">Coiled coil</keyword>
<evidence type="ECO:0000313" key="4">
    <source>
        <dbReference type="EMBL" id="NGM24387.1"/>
    </source>
</evidence>
<dbReference type="AlphaFoldDB" id="A0A6M1LW49"/>
<keyword evidence="5" id="KW-1185">Reference proteome</keyword>
<evidence type="ECO:0000256" key="2">
    <source>
        <dbReference type="SAM" id="MobiDB-lite"/>
    </source>
</evidence>
<evidence type="ECO:0000256" key="1">
    <source>
        <dbReference type="SAM" id="Coils"/>
    </source>
</evidence>
<dbReference type="InterPro" id="IPR024463">
    <property type="entry name" value="Transposase_TnpC_homeodom"/>
</dbReference>
<feature type="domain" description="Transposase TnpC homeodomain" evidence="3">
    <location>
        <begin position="32"/>
        <end position="101"/>
    </location>
</feature>
<organism evidence="4 5">
    <name type="scientific">Falsiroseomonas algicola</name>
    <dbReference type="NCBI Taxonomy" id="2716930"/>
    <lineage>
        <taxon>Bacteria</taxon>
        <taxon>Pseudomonadati</taxon>
        <taxon>Pseudomonadota</taxon>
        <taxon>Alphaproteobacteria</taxon>
        <taxon>Acetobacterales</taxon>
        <taxon>Roseomonadaceae</taxon>
        <taxon>Falsiroseomonas</taxon>
    </lineage>
</organism>